<gene>
    <name evidence="15" type="ORF">HHK36_010506</name>
</gene>
<dbReference type="AlphaFoldDB" id="A0A834ZE53"/>
<dbReference type="GO" id="GO:0016887">
    <property type="term" value="F:ATP hydrolysis activity"/>
    <property type="evidence" value="ECO:0007669"/>
    <property type="project" value="InterPro"/>
</dbReference>
<evidence type="ECO:0000313" key="15">
    <source>
        <dbReference type="EMBL" id="KAF8405599.1"/>
    </source>
</evidence>
<reference evidence="15 16" key="1">
    <citation type="submission" date="2020-04" db="EMBL/GenBank/DDBJ databases">
        <title>Plant Genome Project.</title>
        <authorList>
            <person name="Zhang R.-G."/>
        </authorList>
    </citation>
    <scope>NUCLEOTIDE SEQUENCE [LARGE SCALE GENOMIC DNA]</scope>
    <source>
        <strain evidence="15">YNK0</strain>
        <tissue evidence="15">Leaf</tissue>
    </source>
</reference>
<evidence type="ECO:0000256" key="4">
    <source>
        <dbReference type="ARBA" id="ARBA00022723"/>
    </source>
</evidence>
<feature type="compositionally biased region" description="Acidic residues" evidence="13">
    <location>
        <begin position="765"/>
        <end position="774"/>
    </location>
</feature>
<protein>
    <recommendedName>
        <fullName evidence="14">CW-type domain-containing protein</fullName>
    </recommendedName>
</protein>
<dbReference type="Pfam" id="PF17942">
    <property type="entry name" value="Morc6_S5"/>
    <property type="match status" value="1"/>
</dbReference>
<dbReference type="Pfam" id="PF07496">
    <property type="entry name" value="zf-CW"/>
    <property type="match status" value="1"/>
</dbReference>
<dbReference type="GO" id="GO:0031047">
    <property type="term" value="P:regulatory ncRNA-mediated gene silencing"/>
    <property type="evidence" value="ECO:0007669"/>
    <property type="project" value="UniProtKB-KW"/>
</dbReference>
<dbReference type="Gene3D" id="3.30.565.10">
    <property type="entry name" value="Histidine kinase-like ATPase, C-terminal domain"/>
    <property type="match status" value="1"/>
</dbReference>
<evidence type="ECO:0000256" key="6">
    <source>
        <dbReference type="ARBA" id="ARBA00022763"/>
    </source>
</evidence>
<feature type="domain" description="CW-type" evidence="14">
    <location>
        <begin position="681"/>
        <end position="731"/>
    </location>
</feature>
<dbReference type="SUPFAM" id="SSF55874">
    <property type="entry name" value="ATPase domain of HSP90 chaperone/DNA topoisomerase II/histidine kinase"/>
    <property type="match status" value="1"/>
</dbReference>
<dbReference type="GO" id="GO:0006281">
    <property type="term" value="P:DNA repair"/>
    <property type="evidence" value="ECO:0007669"/>
    <property type="project" value="UniProtKB-KW"/>
</dbReference>
<organism evidence="15 16">
    <name type="scientific">Tetracentron sinense</name>
    <name type="common">Spur-leaf</name>
    <dbReference type="NCBI Taxonomy" id="13715"/>
    <lineage>
        <taxon>Eukaryota</taxon>
        <taxon>Viridiplantae</taxon>
        <taxon>Streptophyta</taxon>
        <taxon>Embryophyta</taxon>
        <taxon>Tracheophyta</taxon>
        <taxon>Spermatophyta</taxon>
        <taxon>Magnoliopsida</taxon>
        <taxon>Trochodendrales</taxon>
        <taxon>Trochodendraceae</taxon>
        <taxon>Tetracentron</taxon>
    </lineage>
</organism>
<dbReference type="InterPro" id="IPR041006">
    <property type="entry name" value="Morc_S5"/>
</dbReference>
<dbReference type="Proteomes" id="UP000655225">
    <property type="component" value="Unassembled WGS sequence"/>
</dbReference>
<keyword evidence="9" id="KW-0175">Coiled coil</keyword>
<evidence type="ECO:0000256" key="5">
    <source>
        <dbReference type="ARBA" id="ARBA00022759"/>
    </source>
</evidence>
<dbReference type="GO" id="GO:0005634">
    <property type="term" value="C:nucleus"/>
    <property type="evidence" value="ECO:0007669"/>
    <property type="project" value="UniProtKB-SubCell"/>
</dbReference>
<evidence type="ECO:0000259" key="14">
    <source>
        <dbReference type="PROSITE" id="PS51050"/>
    </source>
</evidence>
<keyword evidence="5" id="KW-0378">Hydrolase</keyword>
<name>A0A834ZE53_TETSI</name>
<feature type="region of interest" description="Disordered" evidence="13">
    <location>
        <begin position="745"/>
        <end position="786"/>
    </location>
</feature>
<evidence type="ECO:0000313" key="16">
    <source>
        <dbReference type="Proteomes" id="UP000655225"/>
    </source>
</evidence>
<keyword evidence="3" id="KW-0540">Nuclease</keyword>
<evidence type="ECO:0000256" key="3">
    <source>
        <dbReference type="ARBA" id="ARBA00022722"/>
    </source>
</evidence>
<dbReference type="InterPro" id="IPR036890">
    <property type="entry name" value="HATPase_C_sf"/>
</dbReference>
<keyword evidence="6" id="KW-0227">DNA damage</keyword>
<keyword evidence="11" id="KW-0234">DNA repair</keyword>
<dbReference type="PROSITE" id="PS51050">
    <property type="entry name" value="ZF_CW"/>
    <property type="match status" value="1"/>
</dbReference>
<keyword evidence="10" id="KW-0943">RNA-mediated gene silencing</keyword>
<comment type="caution">
    <text evidence="15">The sequence shown here is derived from an EMBL/GenBank/DDBJ whole genome shotgun (WGS) entry which is preliminary data.</text>
</comment>
<dbReference type="PANTHER" id="PTHR23336:SF11">
    <property type="entry name" value="OS06G0622000 PROTEIN"/>
    <property type="match status" value="1"/>
</dbReference>
<dbReference type="GO" id="GO:0008270">
    <property type="term" value="F:zinc ion binding"/>
    <property type="evidence" value="ECO:0007669"/>
    <property type="project" value="UniProtKB-KW"/>
</dbReference>
<evidence type="ECO:0000256" key="2">
    <source>
        <dbReference type="ARBA" id="ARBA00007845"/>
    </source>
</evidence>
<evidence type="ECO:0000256" key="8">
    <source>
        <dbReference type="ARBA" id="ARBA00022833"/>
    </source>
</evidence>
<keyword evidence="12" id="KW-0539">Nucleus</keyword>
<proteinExistence type="inferred from homology"/>
<comment type="similarity">
    <text evidence="2">Belongs to the MORC ATPase protein family.</text>
</comment>
<evidence type="ECO:0000256" key="10">
    <source>
        <dbReference type="ARBA" id="ARBA00023158"/>
    </source>
</evidence>
<dbReference type="PANTHER" id="PTHR23336">
    <property type="entry name" value="ZINC FINGER CW-TYPE COILED-COIL DOMAIN PROTEIN 3"/>
    <property type="match status" value="1"/>
</dbReference>
<dbReference type="Gene3D" id="3.30.40.100">
    <property type="match status" value="1"/>
</dbReference>
<keyword evidence="4" id="KW-0479">Metal-binding</keyword>
<evidence type="ECO:0000256" key="7">
    <source>
        <dbReference type="ARBA" id="ARBA00022771"/>
    </source>
</evidence>
<dbReference type="GO" id="GO:0004519">
    <property type="term" value="F:endonuclease activity"/>
    <property type="evidence" value="ECO:0007669"/>
    <property type="project" value="UniProtKB-KW"/>
</dbReference>
<evidence type="ECO:0000256" key="12">
    <source>
        <dbReference type="ARBA" id="ARBA00023242"/>
    </source>
</evidence>
<keyword evidence="16" id="KW-1185">Reference proteome</keyword>
<dbReference type="GO" id="GO:0031349">
    <property type="term" value="P:positive regulation of defense response"/>
    <property type="evidence" value="ECO:0007669"/>
    <property type="project" value="UniProtKB-ARBA"/>
</dbReference>
<dbReference type="OMA" id="DAIACTH"/>
<dbReference type="InterPro" id="IPR045261">
    <property type="entry name" value="MORC_ATPase"/>
</dbReference>
<dbReference type="Pfam" id="PF13589">
    <property type="entry name" value="HATPase_c_3"/>
    <property type="match status" value="1"/>
</dbReference>
<dbReference type="InterPro" id="IPR011124">
    <property type="entry name" value="Znf_CW"/>
</dbReference>
<sequence length="801" mass="91603">MEHSLLNLNEPPNEDGFERYVMLTKDGKDISRIQCLNPPFEMFSDWSISNIVRPTTKPFLSGLPHCFLRPAPQNSHQQREWREFMGFLQNYNKVAIVRFGSVEFYILPPEAGANFSHAKVAYQMEKAQHTLDDLTYDSSVPDETLMGSPKLVYSDPLVHTNGICRGINTCMNNRLLTPLKELATPRNFMAKEAGDDLDANVRGRGSDTHVGMGPLDLKFPQAIGDHYARESRMEAHDRSQPIALKKYGCLEKNFVRTDPSYLRTLGQSHSGWIFGAIAELIDNSRDAKATDACVLDFNWLQKCYLLQMTYNTGAFNRLDISIESLYLKKAGKEIPVLSIFDNGHGMSHHEVVRMLSFGHKQPDGDDPDHIGRFGIGFKTGAMRLGRDAIVLTQTTNTRSVAFLSQSFNEGKYNLEIPIVSYCRQGRFMEEDLSIQSKELAIYNLDAIKEFSPFNEYLVGDRFLGKETGTQIYIWNLDEWGSDYCLEWQTGKSGTSSFHQGDILIRSRRIRSRPGQISRKVPLDYSLRSYLEVIFLDPRMRISVQGSLVKSRPLAKLLSKTDFINGDIMGKPVQLTLGRCQLEWEQMNCGIFLYWHGRLIEAYKRVGGMVHNADMGRGVIGVIDVTDVMNDGNGHVWVHSNKQGFQDCEAYAKLEEWLGNRSDEYWDKNFDMLHLKKGNALYKPDHEWVQCDKCRKWRILNSSFDIRDLPQQWFCYMKPYNGRCETPEQQMDRGVITVAAKRTGHHSQQKRVDCKKTVQKVNSESISEDDSEDDSSQTVEEDVHPRALKRLRKGLPKSCKKI</sequence>
<evidence type="ECO:0000256" key="1">
    <source>
        <dbReference type="ARBA" id="ARBA00004123"/>
    </source>
</evidence>
<keyword evidence="8" id="KW-0862">Zinc</keyword>
<comment type="subcellular location">
    <subcellularLocation>
        <location evidence="1">Nucleus</location>
    </subcellularLocation>
</comment>
<dbReference type="OrthoDB" id="757982at2759"/>
<keyword evidence="5" id="KW-0255">Endonuclease</keyword>
<accession>A0A834ZE53</accession>
<evidence type="ECO:0000256" key="11">
    <source>
        <dbReference type="ARBA" id="ARBA00023204"/>
    </source>
</evidence>
<evidence type="ECO:0000256" key="13">
    <source>
        <dbReference type="SAM" id="MobiDB-lite"/>
    </source>
</evidence>
<keyword evidence="7" id="KW-0863">Zinc-finger</keyword>
<dbReference type="EMBL" id="JABCRI010000006">
    <property type="protein sequence ID" value="KAF8405599.1"/>
    <property type="molecule type" value="Genomic_DNA"/>
</dbReference>
<evidence type="ECO:0000256" key="9">
    <source>
        <dbReference type="ARBA" id="ARBA00023054"/>
    </source>
</evidence>